<dbReference type="AlphaFoldDB" id="A0A1H8GJI9"/>
<dbReference type="STRING" id="1333845.SAMN04487895_101534"/>
<reference evidence="2 3" key="1">
    <citation type="submission" date="2016-10" db="EMBL/GenBank/DDBJ databases">
        <authorList>
            <person name="de Groot N.N."/>
        </authorList>
    </citation>
    <scope>NUCLEOTIDE SEQUENCE [LARGE SCALE GENOMIC DNA]</scope>
    <source>
        <strain evidence="2 3">CGMCC 1.10238</strain>
    </source>
</reference>
<name>A0A1H8GJI9_9BACL</name>
<evidence type="ECO:0000313" key="4">
    <source>
        <dbReference type="Proteomes" id="UP000683429"/>
    </source>
</evidence>
<proteinExistence type="predicted"/>
<reference evidence="1 4" key="2">
    <citation type="submission" date="2021-06" db="EMBL/GenBank/DDBJ databases">
        <title>Whole genome sequence of Paenibacillus sophorae DSM23020 for comparative genomics.</title>
        <authorList>
            <person name="Kim M.-J."/>
            <person name="Lee G."/>
            <person name="Shin J.-H."/>
        </authorList>
    </citation>
    <scope>NUCLEOTIDE SEQUENCE [LARGE SCALE GENOMIC DNA]</scope>
    <source>
        <strain evidence="1 4">DSM 23020</strain>
    </source>
</reference>
<accession>A0A1H8GJI9</accession>
<dbReference type="Proteomes" id="UP000683429">
    <property type="component" value="Chromosome"/>
</dbReference>
<evidence type="ECO:0000313" key="3">
    <source>
        <dbReference type="Proteomes" id="UP000198809"/>
    </source>
</evidence>
<gene>
    <name evidence="1" type="ORF">KP014_20245</name>
    <name evidence="2" type="ORF">SAMN04487895_101534</name>
</gene>
<sequence length="71" mass="7914">MTTFYGIATTETGKNIVIDNLPTDRLGAESESKRIAAKQGLAFQYVLPAKTHEKKGSTLTKYARARKQNKR</sequence>
<dbReference type="RefSeq" id="WP_036588094.1">
    <property type="nucleotide sequence ID" value="NZ_CP076607.1"/>
</dbReference>
<dbReference type="OrthoDB" id="2653174at2"/>
<dbReference type="Proteomes" id="UP000198809">
    <property type="component" value="Unassembled WGS sequence"/>
</dbReference>
<keyword evidence="4" id="KW-1185">Reference proteome</keyword>
<protein>
    <submittedName>
        <fullName evidence="2">Uncharacterized protein</fullName>
    </submittedName>
</protein>
<dbReference type="EMBL" id="FODH01000001">
    <property type="protein sequence ID" value="SEN43969.1"/>
    <property type="molecule type" value="Genomic_DNA"/>
</dbReference>
<dbReference type="EMBL" id="CP076607">
    <property type="protein sequence ID" value="QWU14243.1"/>
    <property type="molecule type" value="Genomic_DNA"/>
</dbReference>
<evidence type="ECO:0000313" key="1">
    <source>
        <dbReference type="EMBL" id="QWU14243.1"/>
    </source>
</evidence>
<evidence type="ECO:0000313" key="2">
    <source>
        <dbReference type="EMBL" id="SEN43969.1"/>
    </source>
</evidence>
<organism evidence="2 3">
    <name type="scientific">Paenibacillus sophorae</name>
    <dbReference type="NCBI Taxonomy" id="1333845"/>
    <lineage>
        <taxon>Bacteria</taxon>
        <taxon>Bacillati</taxon>
        <taxon>Bacillota</taxon>
        <taxon>Bacilli</taxon>
        <taxon>Bacillales</taxon>
        <taxon>Paenibacillaceae</taxon>
        <taxon>Paenibacillus</taxon>
    </lineage>
</organism>